<feature type="transmembrane region" description="Helical" evidence="7">
    <location>
        <begin position="187"/>
        <end position="207"/>
    </location>
</feature>
<feature type="transmembrane region" description="Helical" evidence="7">
    <location>
        <begin position="249"/>
        <end position="271"/>
    </location>
</feature>
<dbReference type="STRING" id="204773.HEAR0395"/>
<reference evidence="9 10" key="1">
    <citation type="journal article" date="2007" name="PLoS Genet.">
        <title>A tale of two oxidation states: bacterial colonization of arsenic-rich environments.</title>
        <authorList>
            <person name="Muller D."/>
            <person name="Medigue C."/>
            <person name="Koechler S."/>
            <person name="Barbe V."/>
            <person name="Barakat M."/>
            <person name="Talla E."/>
            <person name="Bonnefoy V."/>
            <person name="Krin E."/>
            <person name="Arsene-Ploetze F."/>
            <person name="Carapito C."/>
            <person name="Chandler M."/>
            <person name="Cournoyer B."/>
            <person name="Cruveiller S."/>
            <person name="Dossat C."/>
            <person name="Duval S."/>
            <person name="Heymann M."/>
            <person name="Leize E."/>
            <person name="Lieutaud A."/>
            <person name="Lievremont D."/>
            <person name="Makita Y."/>
            <person name="Mangenot S."/>
            <person name="Nitschke W."/>
            <person name="Ortet P."/>
            <person name="Perdrial N."/>
            <person name="Schoepp B."/>
            <person name="Siguier N."/>
            <person name="Simeonova D.D."/>
            <person name="Rouy Z."/>
            <person name="Segurens B."/>
            <person name="Turlin E."/>
            <person name="Vallenet D."/>
            <person name="Van Dorsselaer A."/>
            <person name="Weiss S."/>
            <person name="Weissenbach J."/>
            <person name="Lett M.C."/>
            <person name="Danchin A."/>
            <person name="Bertin P.N."/>
        </authorList>
    </citation>
    <scope>NUCLEOTIDE SEQUENCE [LARGE SCALE GENOMIC DNA]</scope>
    <source>
        <strain evidence="10">ULPAs1</strain>
    </source>
</reference>
<dbReference type="PANTHER" id="PTHR45453">
    <property type="entry name" value="PHOSPHATE REGULON SENSOR PROTEIN PHOR"/>
    <property type="match status" value="1"/>
</dbReference>
<keyword evidence="4" id="KW-0808">Transferase</keyword>
<evidence type="ECO:0000313" key="9">
    <source>
        <dbReference type="EMBL" id="CAL60617.1"/>
    </source>
</evidence>
<dbReference type="eggNOG" id="COG2205">
    <property type="taxonomic scope" value="Bacteria"/>
</dbReference>
<keyword evidence="7" id="KW-0812">Transmembrane</keyword>
<evidence type="ECO:0000259" key="8">
    <source>
        <dbReference type="PROSITE" id="PS50109"/>
    </source>
</evidence>
<dbReference type="Gene3D" id="3.30.565.10">
    <property type="entry name" value="Histidine kinase-like ATPase, C-terminal domain"/>
    <property type="match status" value="1"/>
</dbReference>
<evidence type="ECO:0000256" key="7">
    <source>
        <dbReference type="SAM" id="Phobius"/>
    </source>
</evidence>
<dbReference type="InterPro" id="IPR003594">
    <property type="entry name" value="HATPase_dom"/>
</dbReference>
<dbReference type="GO" id="GO:0016036">
    <property type="term" value="P:cellular response to phosphate starvation"/>
    <property type="evidence" value="ECO:0007669"/>
    <property type="project" value="TreeGrafter"/>
</dbReference>
<protein>
    <recommendedName>
        <fullName evidence="2">histidine kinase</fullName>
        <ecNumber evidence="2">2.7.13.3</ecNumber>
    </recommendedName>
</protein>
<dbReference type="KEGG" id="har:HEAR0395"/>
<feature type="transmembrane region" description="Helical" evidence="7">
    <location>
        <begin position="367"/>
        <end position="387"/>
    </location>
</feature>
<evidence type="ECO:0000313" key="10">
    <source>
        <dbReference type="Proteomes" id="UP000006697"/>
    </source>
</evidence>
<dbReference type="InterPro" id="IPR036097">
    <property type="entry name" value="HisK_dim/P_sf"/>
</dbReference>
<organism evidence="9 10">
    <name type="scientific">Herminiimonas arsenicoxydans</name>
    <dbReference type="NCBI Taxonomy" id="204773"/>
    <lineage>
        <taxon>Bacteria</taxon>
        <taxon>Pseudomonadati</taxon>
        <taxon>Pseudomonadota</taxon>
        <taxon>Betaproteobacteria</taxon>
        <taxon>Burkholderiales</taxon>
        <taxon>Oxalobacteraceae</taxon>
        <taxon>Herminiimonas</taxon>
    </lineage>
</organism>
<feature type="transmembrane region" description="Helical" evidence="7">
    <location>
        <begin position="283"/>
        <end position="301"/>
    </location>
</feature>
<keyword evidence="3" id="KW-0597">Phosphoprotein</keyword>
<dbReference type="PROSITE" id="PS50109">
    <property type="entry name" value="HIS_KIN"/>
    <property type="match status" value="1"/>
</dbReference>
<comment type="catalytic activity">
    <reaction evidence="1">
        <text>ATP + protein L-histidine = ADP + protein N-phospho-L-histidine.</text>
        <dbReference type="EC" id="2.7.13.3"/>
    </reaction>
</comment>
<gene>
    <name evidence="9" type="ordered locus">HEAR0395</name>
</gene>
<dbReference type="GO" id="GO:0004721">
    <property type="term" value="F:phosphoprotein phosphatase activity"/>
    <property type="evidence" value="ECO:0007669"/>
    <property type="project" value="TreeGrafter"/>
</dbReference>
<feature type="domain" description="Histidine kinase" evidence="8">
    <location>
        <begin position="428"/>
        <end position="635"/>
    </location>
</feature>
<dbReference type="SMART" id="SM00387">
    <property type="entry name" value="HATPase_c"/>
    <property type="match status" value="1"/>
</dbReference>
<evidence type="ECO:0000256" key="3">
    <source>
        <dbReference type="ARBA" id="ARBA00022553"/>
    </source>
</evidence>
<keyword evidence="6" id="KW-0902">Two-component regulatory system</keyword>
<keyword evidence="7" id="KW-1133">Transmembrane helix</keyword>
<evidence type="ECO:0000256" key="6">
    <source>
        <dbReference type="ARBA" id="ARBA00023012"/>
    </source>
</evidence>
<dbReference type="EC" id="2.7.13.3" evidence="2"/>
<dbReference type="InterPro" id="IPR003661">
    <property type="entry name" value="HisK_dim/P_dom"/>
</dbReference>
<feature type="transmembrane region" description="Helical" evidence="7">
    <location>
        <begin position="339"/>
        <end position="361"/>
    </location>
</feature>
<dbReference type="Gene3D" id="1.10.287.130">
    <property type="match status" value="1"/>
</dbReference>
<dbReference type="InterPro" id="IPR011622">
    <property type="entry name" value="7TMR_DISM_rcpt_extracell_dom2"/>
</dbReference>
<proteinExistence type="predicted"/>
<dbReference type="Pfam" id="PF07696">
    <property type="entry name" value="7TMR-DISMED2"/>
    <property type="match status" value="1"/>
</dbReference>
<dbReference type="EMBL" id="CU207211">
    <property type="protein sequence ID" value="CAL60617.1"/>
    <property type="molecule type" value="Genomic_DNA"/>
</dbReference>
<dbReference type="PANTHER" id="PTHR45453:SF1">
    <property type="entry name" value="PHOSPHATE REGULON SENSOR PROTEIN PHOR"/>
    <property type="match status" value="1"/>
</dbReference>
<sequence>MARPLGSLLSASIWLLLAVFFLHAFPSYAADPWRVDDLSVLVDQAGQETIASVSEPDRTAEFRLVPQGFSAGYTRSVHWLRFTLRAPPPDAQGKREILLEIHPAYLDDLQIYLSQPEKNGQFEIRKGGDLQPYTAKEYPYRAFVYRVAFDDARSRTAYVRLQTTSSSVLTVKTWEPRHFAEHTSREYALLGLLFGVILAVVLANVWHGLWRREAIYRRYIAYLLATLCLLLGINGLVGEFLFPLHPLWAHHWVSLSNLLIFIFGTHFYILALEINTAALWMRWVYRIVFWLSILCLPTPLIDLYPDAIRILMPLALLQLLTGAWRSVQLWRQRNANGKILLLAHLFSLAGAFATALTMLGLLPGHFFLIYGFQLGSVGTLLALQWMMGQHVRVIEAQQIQASMEVEIAKATAQRERAEREHQRHFLSMLTHELKTPLSVIRLRLGAINPTMRMQTHAKQAVEDIDAIVQRCVMVSQMDDSTDQPQPAQCDINGLLSEIFAHQQAAQRITLQLAEGVLTTPIQSDPLLLRTILSNLIDNALKYSPTEEEVKVSAVFSTEAGCDGICIGVENLSDGTVGKPDPVRIFDKFYRGPGAHQQSGSGLGLYIARALAEQLSGILRYRPQTNRVVFELWLPL</sequence>
<dbReference type="InterPro" id="IPR036890">
    <property type="entry name" value="HATPase_C_sf"/>
</dbReference>
<dbReference type="AlphaFoldDB" id="A4G280"/>
<feature type="transmembrane region" description="Helical" evidence="7">
    <location>
        <begin position="219"/>
        <end position="237"/>
    </location>
</feature>
<feature type="transmembrane region" description="Helical" evidence="7">
    <location>
        <begin position="307"/>
        <end position="327"/>
    </location>
</feature>
<dbReference type="InterPro" id="IPR050351">
    <property type="entry name" value="BphY/WalK/GraS-like"/>
</dbReference>
<dbReference type="Proteomes" id="UP000006697">
    <property type="component" value="Chromosome"/>
</dbReference>
<dbReference type="Pfam" id="PF02518">
    <property type="entry name" value="HATPase_c"/>
    <property type="match status" value="1"/>
</dbReference>
<dbReference type="CDD" id="cd00075">
    <property type="entry name" value="HATPase"/>
    <property type="match status" value="1"/>
</dbReference>
<dbReference type="Pfam" id="PF07695">
    <property type="entry name" value="7TMR-DISM_7TM"/>
    <property type="match status" value="1"/>
</dbReference>
<dbReference type="GO" id="GO:0000155">
    <property type="term" value="F:phosphorelay sensor kinase activity"/>
    <property type="evidence" value="ECO:0007669"/>
    <property type="project" value="InterPro"/>
</dbReference>
<keyword evidence="10" id="KW-1185">Reference proteome</keyword>
<evidence type="ECO:0000256" key="5">
    <source>
        <dbReference type="ARBA" id="ARBA00022777"/>
    </source>
</evidence>
<keyword evidence="5 9" id="KW-0418">Kinase</keyword>
<dbReference type="SUPFAM" id="SSF55874">
    <property type="entry name" value="ATPase domain of HSP90 chaperone/DNA topoisomerase II/histidine kinase"/>
    <property type="match status" value="1"/>
</dbReference>
<dbReference type="SUPFAM" id="SSF47384">
    <property type="entry name" value="Homodimeric domain of signal transducing histidine kinase"/>
    <property type="match status" value="1"/>
</dbReference>
<evidence type="ECO:0000256" key="1">
    <source>
        <dbReference type="ARBA" id="ARBA00000085"/>
    </source>
</evidence>
<dbReference type="InterPro" id="IPR011623">
    <property type="entry name" value="7TMR_DISM_rcpt_extracell_dom1"/>
</dbReference>
<dbReference type="CDD" id="cd00082">
    <property type="entry name" value="HisKA"/>
    <property type="match status" value="1"/>
</dbReference>
<keyword evidence="7" id="KW-0472">Membrane</keyword>
<dbReference type="HOGENOM" id="CLU_000445_105_2_4"/>
<dbReference type="Gene3D" id="2.60.40.2380">
    <property type="match status" value="1"/>
</dbReference>
<evidence type="ECO:0000256" key="4">
    <source>
        <dbReference type="ARBA" id="ARBA00022679"/>
    </source>
</evidence>
<evidence type="ECO:0000256" key="2">
    <source>
        <dbReference type="ARBA" id="ARBA00012438"/>
    </source>
</evidence>
<dbReference type="InterPro" id="IPR005467">
    <property type="entry name" value="His_kinase_dom"/>
</dbReference>
<accession>A4G280</accession>
<dbReference type="GO" id="GO:0005886">
    <property type="term" value="C:plasma membrane"/>
    <property type="evidence" value="ECO:0007669"/>
    <property type="project" value="TreeGrafter"/>
</dbReference>
<name>A4G280_HERAR</name>